<gene>
    <name evidence="1" type="ordered locus">MTR_4g050610</name>
</gene>
<accession>G7JET8</accession>
<dbReference type="HOGENOM" id="CLU_2577462_0_0_1"/>
<dbReference type="PaxDb" id="3880-AES88193"/>
<organism evidence="1 3">
    <name type="scientific">Medicago truncatula</name>
    <name type="common">Barrel medic</name>
    <name type="synonym">Medicago tribuloides</name>
    <dbReference type="NCBI Taxonomy" id="3880"/>
    <lineage>
        <taxon>Eukaryota</taxon>
        <taxon>Viridiplantae</taxon>
        <taxon>Streptophyta</taxon>
        <taxon>Embryophyta</taxon>
        <taxon>Tracheophyta</taxon>
        <taxon>Spermatophyta</taxon>
        <taxon>Magnoliopsida</taxon>
        <taxon>eudicotyledons</taxon>
        <taxon>Gunneridae</taxon>
        <taxon>Pentapetalae</taxon>
        <taxon>rosids</taxon>
        <taxon>fabids</taxon>
        <taxon>Fabales</taxon>
        <taxon>Fabaceae</taxon>
        <taxon>Papilionoideae</taxon>
        <taxon>50 kb inversion clade</taxon>
        <taxon>NPAAA clade</taxon>
        <taxon>Hologalegina</taxon>
        <taxon>IRL clade</taxon>
        <taxon>Trifolieae</taxon>
        <taxon>Medicago</taxon>
    </lineage>
</organism>
<dbReference type="EnsemblPlants" id="AES88193">
    <property type="protein sequence ID" value="AES88193"/>
    <property type="gene ID" value="MTR_4g050610"/>
</dbReference>
<reference evidence="1 3" key="2">
    <citation type="journal article" date="2014" name="BMC Genomics">
        <title>An improved genome release (version Mt4.0) for the model legume Medicago truncatula.</title>
        <authorList>
            <person name="Tang H."/>
            <person name="Krishnakumar V."/>
            <person name="Bidwell S."/>
            <person name="Rosen B."/>
            <person name="Chan A."/>
            <person name="Zhou S."/>
            <person name="Gentzbittel L."/>
            <person name="Childs K.L."/>
            <person name="Yandell M."/>
            <person name="Gundlach H."/>
            <person name="Mayer K.F."/>
            <person name="Schwartz D.C."/>
            <person name="Town C.D."/>
        </authorList>
    </citation>
    <scope>GENOME REANNOTATION</scope>
    <source>
        <strain evidence="2 3">cv. Jemalong A17</strain>
    </source>
</reference>
<keyword evidence="3" id="KW-1185">Reference proteome</keyword>
<reference evidence="1 3" key="1">
    <citation type="journal article" date="2011" name="Nature">
        <title>The Medicago genome provides insight into the evolution of rhizobial symbioses.</title>
        <authorList>
            <person name="Young N.D."/>
            <person name="Debelle F."/>
            <person name="Oldroyd G.E."/>
            <person name="Geurts R."/>
            <person name="Cannon S.B."/>
            <person name="Udvardi M.K."/>
            <person name="Benedito V.A."/>
            <person name="Mayer K.F."/>
            <person name="Gouzy J."/>
            <person name="Schoof H."/>
            <person name="Van de Peer Y."/>
            <person name="Proost S."/>
            <person name="Cook D.R."/>
            <person name="Meyers B.C."/>
            <person name="Spannagl M."/>
            <person name="Cheung F."/>
            <person name="De Mita S."/>
            <person name="Krishnakumar V."/>
            <person name="Gundlach H."/>
            <person name="Zhou S."/>
            <person name="Mudge J."/>
            <person name="Bharti A.K."/>
            <person name="Murray J.D."/>
            <person name="Naoumkina M.A."/>
            <person name="Rosen B."/>
            <person name="Silverstein K.A."/>
            <person name="Tang H."/>
            <person name="Rombauts S."/>
            <person name="Zhao P.X."/>
            <person name="Zhou P."/>
            <person name="Barbe V."/>
            <person name="Bardou P."/>
            <person name="Bechner M."/>
            <person name="Bellec A."/>
            <person name="Berger A."/>
            <person name="Berges H."/>
            <person name="Bidwell S."/>
            <person name="Bisseling T."/>
            <person name="Choisne N."/>
            <person name="Couloux A."/>
            <person name="Denny R."/>
            <person name="Deshpande S."/>
            <person name="Dai X."/>
            <person name="Doyle J.J."/>
            <person name="Dudez A.M."/>
            <person name="Farmer A.D."/>
            <person name="Fouteau S."/>
            <person name="Franken C."/>
            <person name="Gibelin C."/>
            <person name="Gish J."/>
            <person name="Goldstein S."/>
            <person name="Gonzalez A.J."/>
            <person name="Green P.J."/>
            <person name="Hallab A."/>
            <person name="Hartog M."/>
            <person name="Hua A."/>
            <person name="Humphray S.J."/>
            <person name="Jeong D.H."/>
            <person name="Jing Y."/>
            <person name="Jocker A."/>
            <person name="Kenton S.M."/>
            <person name="Kim D.J."/>
            <person name="Klee K."/>
            <person name="Lai H."/>
            <person name="Lang C."/>
            <person name="Lin S."/>
            <person name="Macmil S.L."/>
            <person name="Magdelenat G."/>
            <person name="Matthews L."/>
            <person name="McCorrison J."/>
            <person name="Monaghan E.L."/>
            <person name="Mun J.H."/>
            <person name="Najar F.Z."/>
            <person name="Nicholson C."/>
            <person name="Noirot C."/>
            <person name="O'Bleness M."/>
            <person name="Paule C.R."/>
            <person name="Poulain J."/>
            <person name="Prion F."/>
            <person name="Qin B."/>
            <person name="Qu C."/>
            <person name="Retzel E.F."/>
            <person name="Riddle C."/>
            <person name="Sallet E."/>
            <person name="Samain S."/>
            <person name="Samson N."/>
            <person name="Sanders I."/>
            <person name="Saurat O."/>
            <person name="Scarpelli C."/>
            <person name="Schiex T."/>
            <person name="Segurens B."/>
            <person name="Severin A.J."/>
            <person name="Sherrier D.J."/>
            <person name="Shi R."/>
            <person name="Sims S."/>
            <person name="Singer S.R."/>
            <person name="Sinharoy S."/>
            <person name="Sterck L."/>
            <person name="Viollet A."/>
            <person name="Wang B.B."/>
            <person name="Wang K."/>
            <person name="Wang M."/>
            <person name="Wang X."/>
            <person name="Warfsmann J."/>
            <person name="Weissenbach J."/>
            <person name="White D.D."/>
            <person name="White J.D."/>
            <person name="Wiley G.B."/>
            <person name="Wincker P."/>
            <person name="Xing Y."/>
            <person name="Yang L."/>
            <person name="Yao Z."/>
            <person name="Ying F."/>
            <person name="Zhai J."/>
            <person name="Zhou L."/>
            <person name="Zuber A."/>
            <person name="Denarie J."/>
            <person name="Dixon R.A."/>
            <person name="May G.D."/>
            <person name="Schwartz D.C."/>
            <person name="Rogers J."/>
            <person name="Quetier F."/>
            <person name="Town C.D."/>
            <person name="Roe B.A."/>
        </authorList>
    </citation>
    <scope>NUCLEOTIDE SEQUENCE [LARGE SCALE GENOMIC DNA]</scope>
    <source>
        <strain evidence="1">A17</strain>
        <strain evidence="2 3">cv. Jemalong A17</strain>
    </source>
</reference>
<reference evidence="2" key="3">
    <citation type="submission" date="2015-04" db="UniProtKB">
        <authorList>
            <consortium name="EnsemblPlants"/>
        </authorList>
    </citation>
    <scope>IDENTIFICATION</scope>
    <source>
        <strain evidence="2">cv. Jemalong A17</strain>
    </source>
</reference>
<evidence type="ECO:0000313" key="3">
    <source>
        <dbReference type="Proteomes" id="UP000002051"/>
    </source>
</evidence>
<dbReference type="Proteomes" id="UP000002051">
    <property type="component" value="Chromosome 4"/>
</dbReference>
<proteinExistence type="predicted"/>
<dbReference type="AlphaFoldDB" id="G7JET8"/>
<sequence>MNERLSKQVLINGGSDHLKSWFCMIVLASTINSKMILKPPPKYICSYEDIRLGSLRVWAEVENETFCLGGRASAKMCFVAS</sequence>
<protein>
    <submittedName>
        <fullName evidence="1 2">Uncharacterized protein</fullName>
    </submittedName>
</protein>
<evidence type="ECO:0000313" key="1">
    <source>
        <dbReference type="EMBL" id="AES88193.1"/>
    </source>
</evidence>
<name>G7JET8_MEDTR</name>
<dbReference type="EMBL" id="CM001220">
    <property type="protein sequence ID" value="AES88193.1"/>
    <property type="molecule type" value="Genomic_DNA"/>
</dbReference>
<evidence type="ECO:0000313" key="2">
    <source>
        <dbReference type="EnsemblPlants" id="AES88193"/>
    </source>
</evidence>